<dbReference type="NCBIfam" id="TIGR02227">
    <property type="entry name" value="sigpep_I_bact"/>
    <property type="match status" value="1"/>
</dbReference>
<dbReference type="PROSITE" id="PS00760">
    <property type="entry name" value="SPASE_I_2"/>
    <property type="match status" value="1"/>
</dbReference>
<dbReference type="SUPFAM" id="SSF51306">
    <property type="entry name" value="LexA/Signal peptidase"/>
    <property type="match status" value="1"/>
</dbReference>
<reference evidence="11 12" key="1">
    <citation type="submission" date="2019-06" db="EMBL/GenBank/DDBJ databases">
        <authorList>
            <person name="Li M."/>
        </authorList>
    </citation>
    <scope>NUCLEOTIDE SEQUENCE [LARGE SCALE GENOMIC DNA]</scope>
    <source>
        <strain evidence="11 12">BGMRC6574</strain>
    </source>
</reference>
<protein>
    <recommendedName>
        <fullName evidence="4 8">Signal peptidase I</fullName>
        <ecNumber evidence="3 8">3.4.21.89</ecNumber>
    </recommendedName>
</protein>
<gene>
    <name evidence="11" type="primary">lepB</name>
    <name evidence="11" type="ORF">FJU11_02090</name>
</gene>
<comment type="similarity">
    <text evidence="2 9">Belongs to the peptidase S26 family.</text>
</comment>
<comment type="subcellular location">
    <subcellularLocation>
        <location evidence="9">Membrane</location>
        <topology evidence="9">Single-pass type II membrane protein</topology>
    </subcellularLocation>
</comment>
<comment type="caution">
    <text evidence="11">The sequence shown here is derived from an EMBL/GenBank/DDBJ whole genome shotgun (WGS) entry which is preliminary data.</text>
</comment>
<dbReference type="GO" id="GO:0006465">
    <property type="term" value="P:signal peptide processing"/>
    <property type="evidence" value="ECO:0007669"/>
    <property type="project" value="InterPro"/>
</dbReference>
<evidence type="ECO:0000256" key="5">
    <source>
        <dbReference type="ARBA" id="ARBA00022670"/>
    </source>
</evidence>
<keyword evidence="5 8" id="KW-0645">Protease</keyword>
<dbReference type="PANTHER" id="PTHR43390:SF1">
    <property type="entry name" value="CHLOROPLAST PROCESSING PEPTIDASE"/>
    <property type="match status" value="1"/>
</dbReference>
<dbReference type="PANTHER" id="PTHR43390">
    <property type="entry name" value="SIGNAL PEPTIDASE I"/>
    <property type="match status" value="1"/>
</dbReference>
<dbReference type="AlphaFoldDB" id="A0A506UFF5"/>
<dbReference type="Pfam" id="PF10502">
    <property type="entry name" value="Peptidase_S26"/>
    <property type="match status" value="1"/>
</dbReference>
<evidence type="ECO:0000256" key="4">
    <source>
        <dbReference type="ARBA" id="ARBA00019232"/>
    </source>
</evidence>
<dbReference type="GO" id="GO:0004252">
    <property type="term" value="F:serine-type endopeptidase activity"/>
    <property type="evidence" value="ECO:0007669"/>
    <property type="project" value="InterPro"/>
</dbReference>
<evidence type="ECO:0000256" key="9">
    <source>
        <dbReference type="RuleBase" id="RU362042"/>
    </source>
</evidence>
<feature type="domain" description="Peptidase S26" evidence="10">
    <location>
        <begin position="14"/>
        <end position="219"/>
    </location>
</feature>
<dbReference type="InterPro" id="IPR019757">
    <property type="entry name" value="Pept_S26A_signal_pept_1_Lys-AS"/>
</dbReference>
<dbReference type="PRINTS" id="PR00727">
    <property type="entry name" value="LEADERPTASE"/>
</dbReference>
<organism evidence="11 12">
    <name type="scientific">Pararhizobium mangrovi</name>
    <dbReference type="NCBI Taxonomy" id="2590452"/>
    <lineage>
        <taxon>Bacteria</taxon>
        <taxon>Pseudomonadati</taxon>
        <taxon>Pseudomonadota</taxon>
        <taxon>Alphaproteobacteria</taxon>
        <taxon>Hyphomicrobiales</taxon>
        <taxon>Rhizobiaceae</taxon>
        <taxon>Rhizobium/Agrobacterium group</taxon>
        <taxon>Pararhizobium</taxon>
    </lineage>
</organism>
<dbReference type="InterPro" id="IPR019758">
    <property type="entry name" value="Pept_S26A_signal_pept_1_CS"/>
</dbReference>
<evidence type="ECO:0000256" key="6">
    <source>
        <dbReference type="ARBA" id="ARBA00022801"/>
    </source>
</evidence>
<dbReference type="CDD" id="cd06530">
    <property type="entry name" value="S26_SPase_I"/>
    <property type="match status" value="1"/>
</dbReference>
<dbReference type="GO" id="GO:0009003">
    <property type="term" value="F:signal peptidase activity"/>
    <property type="evidence" value="ECO:0007669"/>
    <property type="project" value="UniProtKB-EC"/>
</dbReference>
<keyword evidence="6 8" id="KW-0378">Hydrolase</keyword>
<dbReference type="OrthoDB" id="9815782at2"/>
<evidence type="ECO:0000256" key="2">
    <source>
        <dbReference type="ARBA" id="ARBA00009370"/>
    </source>
</evidence>
<evidence type="ECO:0000256" key="7">
    <source>
        <dbReference type="PIRSR" id="PIRSR600223-1"/>
    </source>
</evidence>
<accession>A0A506UFF5</accession>
<feature type="active site" evidence="7">
    <location>
        <position position="104"/>
    </location>
</feature>
<name>A0A506UFF5_9HYPH</name>
<dbReference type="GO" id="GO:0016020">
    <property type="term" value="C:membrane"/>
    <property type="evidence" value="ECO:0007669"/>
    <property type="project" value="UniProtKB-SubCell"/>
</dbReference>
<sequence>MSDKTKKKESALGENIKVIVQALLLALVIRTFLFQPFSIPSGSMMPTLLVGDYMFVSKFAYGYSTYSLPMSLDLFNGRIWSEKPERGDVVVFRLPSDPSVDYVKRVIGLPGDSIQMKDGVLNINGKPVPKERDGTFHPTGRYDTGQEVPVFKETLPNGKSYDTLDLTPNSPGDNTRVFHVPKGHYFMMGDNRDNSLDSRFDVGYVPFKNLVGRANIIFFSIRGDVSPLEFWKWPTDLRLDRIFSSAQH</sequence>
<feature type="active site" evidence="7">
    <location>
        <position position="43"/>
    </location>
</feature>
<dbReference type="EC" id="3.4.21.89" evidence="3 8"/>
<evidence type="ECO:0000256" key="1">
    <source>
        <dbReference type="ARBA" id="ARBA00000677"/>
    </source>
</evidence>
<dbReference type="InterPro" id="IPR019756">
    <property type="entry name" value="Pept_S26A_signal_pept_1_Ser-AS"/>
</dbReference>
<evidence type="ECO:0000313" key="12">
    <source>
        <dbReference type="Proteomes" id="UP000320314"/>
    </source>
</evidence>
<dbReference type="Proteomes" id="UP000320314">
    <property type="component" value="Unassembled WGS sequence"/>
</dbReference>
<evidence type="ECO:0000259" key="10">
    <source>
        <dbReference type="Pfam" id="PF10502"/>
    </source>
</evidence>
<dbReference type="InterPro" id="IPR000223">
    <property type="entry name" value="Pept_S26A_signal_pept_1"/>
</dbReference>
<comment type="catalytic activity">
    <reaction evidence="1 8">
        <text>Cleavage of hydrophobic, N-terminal signal or leader sequences from secreted and periplasmic proteins.</text>
        <dbReference type="EC" id="3.4.21.89"/>
    </reaction>
</comment>
<dbReference type="InterPro" id="IPR019533">
    <property type="entry name" value="Peptidase_S26"/>
</dbReference>
<dbReference type="Gene3D" id="2.10.109.10">
    <property type="entry name" value="Umud Fragment, subunit A"/>
    <property type="match status" value="1"/>
</dbReference>
<dbReference type="PROSITE" id="PS00501">
    <property type="entry name" value="SPASE_I_1"/>
    <property type="match status" value="1"/>
</dbReference>
<evidence type="ECO:0000256" key="8">
    <source>
        <dbReference type="RuleBase" id="RU003993"/>
    </source>
</evidence>
<dbReference type="PROSITE" id="PS00761">
    <property type="entry name" value="SPASE_I_3"/>
    <property type="match status" value="1"/>
</dbReference>
<dbReference type="EMBL" id="VHLH01000002">
    <property type="protein sequence ID" value="TPW32001.1"/>
    <property type="molecule type" value="Genomic_DNA"/>
</dbReference>
<proteinExistence type="inferred from homology"/>
<dbReference type="InterPro" id="IPR036286">
    <property type="entry name" value="LexA/Signal_pep-like_sf"/>
</dbReference>
<keyword evidence="12" id="KW-1185">Reference proteome</keyword>
<evidence type="ECO:0000256" key="3">
    <source>
        <dbReference type="ARBA" id="ARBA00013208"/>
    </source>
</evidence>
<evidence type="ECO:0000313" key="11">
    <source>
        <dbReference type="EMBL" id="TPW32001.1"/>
    </source>
</evidence>